<dbReference type="Proteomes" id="UP001208649">
    <property type="component" value="Unassembled WGS sequence"/>
</dbReference>
<protein>
    <submittedName>
        <fullName evidence="4">Glycosyltransferase</fullName>
        <ecNumber evidence="4">2.4.-.-</ecNumber>
    </submittedName>
</protein>
<dbReference type="InterPro" id="IPR001173">
    <property type="entry name" value="Glyco_trans_2-like"/>
</dbReference>
<gene>
    <name evidence="4" type="ORF">NZ698_16030</name>
</gene>
<keyword evidence="5" id="KW-1185">Reference proteome</keyword>
<dbReference type="CDD" id="cd00761">
    <property type="entry name" value="Glyco_tranf_GTA_type"/>
    <property type="match status" value="1"/>
</dbReference>
<keyword evidence="1 4" id="KW-0328">Glycosyltransferase</keyword>
<dbReference type="InterPro" id="IPR029044">
    <property type="entry name" value="Nucleotide-diphossugar_trans"/>
</dbReference>
<sequence>MILSIVVPVYNVCQYIEKCLDSILLQNAEVSKFEIVIVNDGSTDNSLELCKRYERLYTNVFVIDQKNKGLSEARNIGLEASKGQYVWFVDSDDYIAIGSLNLILQSIEKSKKDVIVIGLGEFKEEKLIKSFIPSKIENGIELLKDSNFFVGAVVYIMNIEFLSINHLRFYKGIFHEDEEFVNRMLYLAKNIVSLSELIYCVNFREGSITRSSNPKKSFDMLIVIGELYDFSQSKEDKTIFFNRIGLLFNNALYNLRNSEEIDKKTFNLEYSKRFPFIKKCLLKSDRLVYKVEGLLLYVPTLKPTFIYNFLSIFK</sequence>
<keyword evidence="2 4" id="KW-0808">Transferase</keyword>
<dbReference type="RefSeq" id="WP_263004211.1">
    <property type="nucleotide sequence ID" value="NZ_JAOTEM010000004.1"/>
</dbReference>
<dbReference type="PANTHER" id="PTHR22916">
    <property type="entry name" value="GLYCOSYLTRANSFERASE"/>
    <property type="match status" value="1"/>
</dbReference>
<dbReference type="EC" id="2.4.-.-" evidence="4"/>
<dbReference type="SUPFAM" id="SSF53448">
    <property type="entry name" value="Nucleotide-diphospho-sugar transferases"/>
    <property type="match status" value="1"/>
</dbReference>
<evidence type="ECO:0000256" key="1">
    <source>
        <dbReference type="ARBA" id="ARBA00022676"/>
    </source>
</evidence>
<dbReference type="Gene3D" id="3.90.550.10">
    <property type="entry name" value="Spore Coat Polysaccharide Biosynthesis Protein SpsA, Chain A"/>
    <property type="match status" value="1"/>
</dbReference>
<comment type="caution">
    <text evidence="4">The sequence shown here is derived from an EMBL/GenBank/DDBJ whole genome shotgun (WGS) entry which is preliminary data.</text>
</comment>
<dbReference type="EMBL" id="JAOTEM010000004">
    <property type="protein sequence ID" value="MCU7618705.1"/>
    <property type="molecule type" value="Genomic_DNA"/>
</dbReference>
<evidence type="ECO:0000259" key="3">
    <source>
        <dbReference type="Pfam" id="PF00535"/>
    </source>
</evidence>
<proteinExistence type="predicted"/>
<dbReference type="Pfam" id="PF00535">
    <property type="entry name" value="Glycos_transf_2"/>
    <property type="match status" value="1"/>
</dbReference>
<evidence type="ECO:0000313" key="5">
    <source>
        <dbReference type="Proteomes" id="UP001208649"/>
    </source>
</evidence>
<dbReference type="GO" id="GO:0016757">
    <property type="term" value="F:glycosyltransferase activity"/>
    <property type="evidence" value="ECO:0007669"/>
    <property type="project" value="UniProtKB-KW"/>
</dbReference>
<evidence type="ECO:0000256" key="2">
    <source>
        <dbReference type="ARBA" id="ARBA00022679"/>
    </source>
</evidence>
<dbReference type="PANTHER" id="PTHR22916:SF51">
    <property type="entry name" value="GLYCOSYLTRANSFERASE EPSH-RELATED"/>
    <property type="match status" value="1"/>
</dbReference>
<accession>A0ABT2W9N6</accession>
<name>A0ABT2W9N6_9FLAO</name>
<organism evidence="4 5">
    <name type="scientific">Chryseobacterium edaphi</name>
    <dbReference type="NCBI Taxonomy" id="2976532"/>
    <lineage>
        <taxon>Bacteria</taxon>
        <taxon>Pseudomonadati</taxon>
        <taxon>Bacteroidota</taxon>
        <taxon>Flavobacteriia</taxon>
        <taxon>Flavobacteriales</taxon>
        <taxon>Weeksellaceae</taxon>
        <taxon>Chryseobacterium group</taxon>
        <taxon>Chryseobacterium</taxon>
    </lineage>
</organism>
<feature type="domain" description="Glycosyltransferase 2-like" evidence="3">
    <location>
        <begin position="4"/>
        <end position="125"/>
    </location>
</feature>
<evidence type="ECO:0000313" key="4">
    <source>
        <dbReference type="EMBL" id="MCU7618705.1"/>
    </source>
</evidence>
<reference evidence="5" key="1">
    <citation type="submission" date="2023-07" db="EMBL/GenBank/DDBJ databases">
        <title>Chryseobacterium sp. strain PBS4-4 Genome sequencing and assembly.</title>
        <authorList>
            <person name="Jung Y."/>
        </authorList>
    </citation>
    <scope>NUCLEOTIDE SEQUENCE [LARGE SCALE GENOMIC DNA]</scope>
    <source>
        <strain evidence="5">PBS4-4</strain>
    </source>
</reference>